<dbReference type="Proteomes" id="UP000327424">
    <property type="component" value="Chromosome"/>
</dbReference>
<proteinExistence type="predicted"/>
<dbReference type="OrthoDB" id="9790639at2"/>
<sequence>MADVKKEWYLLYCKGKEELRALTNLENQGIDSFFPTMKIEKKVRNKLTCQNVVIFPNYLFVEIDKRTANFNSIRSTRGVIDFVKCGANYTKVPTALVAELKAKQLCRDKAVNAVIAYDEGEAVIIQDGPFKGIEAIYQCKDGLERSVLLINLIHNVTTLCIANTEIKSKSKCKQS</sequence>
<keyword evidence="2" id="KW-0805">Transcription regulation</keyword>
<dbReference type="GO" id="GO:0031564">
    <property type="term" value="P:transcription antitermination"/>
    <property type="evidence" value="ECO:0007669"/>
    <property type="project" value="UniProtKB-KW"/>
</dbReference>
<dbReference type="CDD" id="cd09892">
    <property type="entry name" value="NGN_SP_RfaH"/>
    <property type="match status" value="1"/>
</dbReference>
<gene>
    <name evidence="5" type="primary">rfaH</name>
    <name evidence="5" type="ORF">FR932_03230</name>
</gene>
<evidence type="ECO:0000256" key="1">
    <source>
        <dbReference type="ARBA" id="ARBA00022814"/>
    </source>
</evidence>
<dbReference type="PANTHER" id="PTHR30265:SF7">
    <property type="entry name" value="TRANSCRIPTION ANTITERMINATION PROTEIN RFAH"/>
    <property type="match status" value="1"/>
</dbReference>
<keyword evidence="3" id="KW-0804">Transcription</keyword>
<dbReference type="SMART" id="SM00738">
    <property type="entry name" value="NGN"/>
    <property type="match status" value="1"/>
</dbReference>
<dbReference type="SUPFAM" id="SSF82679">
    <property type="entry name" value="N-utilization substance G protein NusG, N-terminal domain"/>
    <property type="match status" value="1"/>
</dbReference>
<dbReference type="PANTHER" id="PTHR30265">
    <property type="entry name" value="RHO-INTERACTING TRANSCRIPTION TERMINATION FACTOR NUSG"/>
    <property type="match status" value="1"/>
</dbReference>
<feature type="domain" description="NusG-like N-terminal" evidence="4">
    <location>
        <begin position="5"/>
        <end position="104"/>
    </location>
</feature>
<dbReference type="Gene3D" id="3.30.70.940">
    <property type="entry name" value="NusG, N-terminal domain"/>
    <property type="match status" value="1"/>
</dbReference>
<dbReference type="InterPro" id="IPR006645">
    <property type="entry name" value="NGN-like_dom"/>
</dbReference>
<dbReference type="AlphaFoldDB" id="A0A5J6WG37"/>
<evidence type="ECO:0000256" key="3">
    <source>
        <dbReference type="ARBA" id="ARBA00023163"/>
    </source>
</evidence>
<dbReference type="KEGG" id="mmaa:FR932_03230"/>
<protein>
    <submittedName>
        <fullName evidence="5">Transcription/translation regulatory transformer protein RfaH</fullName>
    </submittedName>
</protein>
<keyword evidence="1" id="KW-0889">Transcription antitermination</keyword>
<dbReference type="RefSeq" id="WP_019440961.1">
    <property type="nucleotide sequence ID" value="NZ_ALOE01000012.1"/>
</dbReference>
<evidence type="ECO:0000259" key="4">
    <source>
        <dbReference type="SMART" id="SM00738"/>
    </source>
</evidence>
<dbReference type="NCBIfam" id="NF006534">
    <property type="entry name" value="PRK09014.1"/>
    <property type="match status" value="1"/>
</dbReference>
<dbReference type="Pfam" id="PF02357">
    <property type="entry name" value="NusG"/>
    <property type="match status" value="1"/>
</dbReference>
<dbReference type="NCBIfam" id="TIGR01955">
    <property type="entry name" value="RfaH"/>
    <property type="match status" value="1"/>
</dbReference>
<evidence type="ECO:0000313" key="6">
    <source>
        <dbReference type="Proteomes" id="UP000327424"/>
    </source>
</evidence>
<evidence type="ECO:0000313" key="5">
    <source>
        <dbReference type="EMBL" id="QFI36906.1"/>
    </source>
</evidence>
<dbReference type="EMBL" id="CP044399">
    <property type="protein sequence ID" value="QFI36906.1"/>
    <property type="molecule type" value="Genomic_DNA"/>
</dbReference>
<reference evidence="5 6" key="1">
    <citation type="submission" date="2019-09" db="EMBL/GenBank/DDBJ databases">
        <title>Hybrid Assembly of the complete Genome of the Deep-Sea Bacterium Moritella marina from long Nanopore and Illumina reads.</title>
        <authorList>
            <person name="Magin S."/>
            <person name="Georgoulis A."/>
            <person name="Papadimitriou K."/>
            <person name="Iliakis G."/>
            <person name="Vorgias C.E."/>
        </authorList>
    </citation>
    <scope>NUCLEOTIDE SEQUENCE [LARGE SCALE GENOMIC DNA]</scope>
    <source>
        <strain evidence="5 6">MP-1</strain>
    </source>
</reference>
<dbReference type="GO" id="GO:0006354">
    <property type="term" value="P:DNA-templated transcription elongation"/>
    <property type="evidence" value="ECO:0007669"/>
    <property type="project" value="InterPro"/>
</dbReference>
<dbReference type="InterPro" id="IPR043425">
    <property type="entry name" value="NusG-like"/>
</dbReference>
<dbReference type="InterPro" id="IPR010215">
    <property type="entry name" value="Transcription_antiterm_RfaH"/>
</dbReference>
<name>A0A5J6WG37_MORMI</name>
<dbReference type="InterPro" id="IPR036735">
    <property type="entry name" value="NGN_dom_sf"/>
</dbReference>
<organism evidence="5 6">
    <name type="scientific">Moritella marina ATCC 15381</name>
    <dbReference type="NCBI Taxonomy" id="1202962"/>
    <lineage>
        <taxon>Bacteria</taxon>
        <taxon>Pseudomonadati</taxon>
        <taxon>Pseudomonadota</taxon>
        <taxon>Gammaproteobacteria</taxon>
        <taxon>Alteromonadales</taxon>
        <taxon>Moritellaceae</taxon>
        <taxon>Moritella</taxon>
    </lineage>
</organism>
<dbReference type="GO" id="GO:0005829">
    <property type="term" value="C:cytosol"/>
    <property type="evidence" value="ECO:0007669"/>
    <property type="project" value="TreeGrafter"/>
</dbReference>
<keyword evidence="6" id="KW-1185">Reference proteome</keyword>
<evidence type="ECO:0000256" key="2">
    <source>
        <dbReference type="ARBA" id="ARBA00023015"/>
    </source>
</evidence>
<accession>A0A5J6WG37</accession>